<sequence>MKRFLPLISFFVLFMLMLSGFAHAQTAGNTAPLSISSQLPTGDAGRTVLP</sequence>
<feature type="chain" id="PRO_5026888410" evidence="1">
    <location>
        <begin position="25"/>
        <end position="50"/>
    </location>
</feature>
<keyword evidence="1" id="KW-0732">Signal</keyword>
<gene>
    <name evidence="2" type="ORF">GU926_14555</name>
</gene>
<organism evidence="2 3">
    <name type="scientific">Nibribacter ruber</name>
    <dbReference type="NCBI Taxonomy" id="2698458"/>
    <lineage>
        <taxon>Bacteria</taxon>
        <taxon>Pseudomonadati</taxon>
        <taxon>Bacteroidota</taxon>
        <taxon>Cytophagia</taxon>
        <taxon>Cytophagales</taxon>
        <taxon>Hymenobacteraceae</taxon>
        <taxon>Nibribacter</taxon>
    </lineage>
</organism>
<dbReference type="RefSeq" id="WP_160693145.1">
    <property type="nucleotide sequence ID" value="NZ_CP047897.1"/>
</dbReference>
<keyword evidence="3" id="KW-1185">Reference proteome</keyword>
<protein>
    <submittedName>
        <fullName evidence="2">Uncharacterized protein</fullName>
    </submittedName>
</protein>
<accession>A0A6P1P2F3</accession>
<evidence type="ECO:0000256" key="1">
    <source>
        <dbReference type="SAM" id="SignalP"/>
    </source>
</evidence>
<evidence type="ECO:0000313" key="2">
    <source>
        <dbReference type="EMBL" id="QHL88584.1"/>
    </source>
</evidence>
<reference evidence="2 3" key="1">
    <citation type="submission" date="2020-01" db="EMBL/GenBank/DDBJ databases">
        <authorList>
            <person name="Kim M."/>
        </authorList>
    </citation>
    <scope>NUCLEOTIDE SEQUENCE [LARGE SCALE GENOMIC DNA]</scope>
    <source>
        <strain evidence="2 3">BT10</strain>
    </source>
</reference>
<dbReference type="Proteomes" id="UP000464214">
    <property type="component" value="Chromosome"/>
</dbReference>
<dbReference type="EMBL" id="CP047897">
    <property type="protein sequence ID" value="QHL88584.1"/>
    <property type="molecule type" value="Genomic_DNA"/>
</dbReference>
<evidence type="ECO:0000313" key="3">
    <source>
        <dbReference type="Proteomes" id="UP000464214"/>
    </source>
</evidence>
<proteinExistence type="predicted"/>
<dbReference type="AlphaFoldDB" id="A0A6P1P2F3"/>
<feature type="signal peptide" evidence="1">
    <location>
        <begin position="1"/>
        <end position="24"/>
    </location>
</feature>
<name>A0A6P1P2F3_9BACT</name>
<dbReference type="KEGG" id="nib:GU926_14555"/>